<reference evidence="1 2" key="1">
    <citation type="journal article" date="2017" name="Nat. Commun.">
        <title>Genome assembly with in vitro proximity ligation data and whole-genome triplication in lettuce.</title>
        <authorList>
            <person name="Reyes-Chin-Wo S."/>
            <person name="Wang Z."/>
            <person name="Yang X."/>
            <person name="Kozik A."/>
            <person name="Arikit S."/>
            <person name="Song C."/>
            <person name="Xia L."/>
            <person name="Froenicke L."/>
            <person name="Lavelle D.O."/>
            <person name="Truco M.J."/>
            <person name="Xia R."/>
            <person name="Zhu S."/>
            <person name="Xu C."/>
            <person name="Xu H."/>
            <person name="Xu X."/>
            <person name="Cox K."/>
            <person name="Korf I."/>
            <person name="Meyers B.C."/>
            <person name="Michelmore R.W."/>
        </authorList>
    </citation>
    <scope>NUCLEOTIDE SEQUENCE [LARGE SCALE GENOMIC DNA]</scope>
    <source>
        <strain evidence="2">cv. Salinas</strain>
        <tissue evidence="1">Seedlings</tissue>
    </source>
</reference>
<sequence length="286" mass="32577">MTNIGNVRAKCLTNALVSSWKRGDIMPFVWDLLNLVNSLTKRDDIDHFRIGIVGISLERMHAWFAAFVDIHYLAMIDLEIGANDKEVVEKLSSIKIAKCLDDIAPGLASKFNSLCMVRLITPCPLLIINAKKTNRRNKGSGEGRVAEKVDFHGVDHLVEREEQVIGDILFGCSDDVMRVVLKEACRRFKRVSIETKEIWEKRSHVDDIRFTLHVDIFQWSLIHVTMENVWDLLNLVNSLTKRDDIDHSKIGIVGISLEVCENLSLAFAKFRAKVNPMLVSNLFYKT</sequence>
<dbReference type="PANTHER" id="PTHR47381">
    <property type="entry name" value="ALPHA/BETA-HYDROLASES SUPERFAMILY PROTEIN"/>
    <property type="match status" value="1"/>
</dbReference>
<proteinExistence type="predicted"/>
<accession>A0A9R1UN68</accession>
<dbReference type="PANTHER" id="PTHR47381:SF3">
    <property type="entry name" value="ALPHA_BETA-HYDROLASES SUPERFAMILY PROTEIN"/>
    <property type="match status" value="1"/>
</dbReference>
<gene>
    <name evidence="1" type="ORF">LSAT_V11C800430140</name>
</gene>
<evidence type="ECO:0000313" key="1">
    <source>
        <dbReference type="EMBL" id="KAJ0190229.1"/>
    </source>
</evidence>
<organism evidence="1 2">
    <name type="scientific">Lactuca sativa</name>
    <name type="common">Garden lettuce</name>
    <dbReference type="NCBI Taxonomy" id="4236"/>
    <lineage>
        <taxon>Eukaryota</taxon>
        <taxon>Viridiplantae</taxon>
        <taxon>Streptophyta</taxon>
        <taxon>Embryophyta</taxon>
        <taxon>Tracheophyta</taxon>
        <taxon>Spermatophyta</taxon>
        <taxon>Magnoliopsida</taxon>
        <taxon>eudicotyledons</taxon>
        <taxon>Gunneridae</taxon>
        <taxon>Pentapetalae</taxon>
        <taxon>asterids</taxon>
        <taxon>campanulids</taxon>
        <taxon>Asterales</taxon>
        <taxon>Asteraceae</taxon>
        <taxon>Cichorioideae</taxon>
        <taxon>Cichorieae</taxon>
        <taxon>Lactucinae</taxon>
        <taxon>Lactuca</taxon>
    </lineage>
</organism>
<keyword evidence="2" id="KW-1185">Reference proteome</keyword>
<name>A0A9R1UN68_LACSA</name>
<dbReference type="EMBL" id="NBSK02000008">
    <property type="protein sequence ID" value="KAJ0190229.1"/>
    <property type="molecule type" value="Genomic_DNA"/>
</dbReference>
<dbReference type="AlphaFoldDB" id="A0A9R1UN68"/>
<comment type="caution">
    <text evidence="1">The sequence shown here is derived from an EMBL/GenBank/DDBJ whole genome shotgun (WGS) entry which is preliminary data.</text>
</comment>
<dbReference type="Proteomes" id="UP000235145">
    <property type="component" value="Unassembled WGS sequence"/>
</dbReference>
<dbReference type="Gene3D" id="3.40.50.1820">
    <property type="entry name" value="alpha/beta hydrolase"/>
    <property type="match status" value="1"/>
</dbReference>
<evidence type="ECO:0000313" key="2">
    <source>
        <dbReference type="Proteomes" id="UP000235145"/>
    </source>
</evidence>
<dbReference type="InterPro" id="IPR029058">
    <property type="entry name" value="AB_hydrolase_fold"/>
</dbReference>
<protein>
    <submittedName>
        <fullName evidence="1">Uncharacterized protein</fullName>
    </submittedName>
</protein>